<name>A0A5J4R4N3_9ZZZZ</name>
<reference evidence="1" key="1">
    <citation type="submission" date="2019-03" db="EMBL/GenBank/DDBJ databases">
        <title>Single cell metagenomics reveals metabolic interactions within the superorganism composed of flagellate Streblomastix strix and complex community of Bacteroidetes bacteria on its surface.</title>
        <authorList>
            <person name="Treitli S.C."/>
            <person name="Kolisko M."/>
            <person name="Husnik F."/>
            <person name="Keeling P."/>
            <person name="Hampl V."/>
        </authorList>
    </citation>
    <scope>NUCLEOTIDE SEQUENCE</scope>
    <source>
        <strain evidence="1">STM</strain>
    </source>
</reference>
<proteinExistence type="predicted"/>
<comment type="caution">
    <text evidence="1">The sequence shown here is derived from an EMBL/GenBank/DDBJ whole genome shotgun (WGS) entry which is preliminary data.</text>
</comment>
<gene>
    <name evidence="1" type="ORF">EZS27_023066</name>
</gene>
<sequence>MSRADTYKELMDACKYDEANKLKKEALDDVREDLWHGMPFGEAIQKVGFEANDEPLNILLDEDVLKGREKKLFAPNIPPFEYIQREDESLDRLLMCEEYYIRAPLSGYINELKQYNVDVFLEKFNRVDGLSKGLDIKSRIFGLVHTICRAINRKSDSPLYLQNIIINSCKALDKMGGRGIVIQILTLYGLMSWLERGSEVEQNEADDLFQWVNKRFNEVCIFYFLTFDHNSDSVPLDNLLASTPIGKAWQENLNLNKDVKHQSETKIQTLSQTAKIDTNKVDNNTEIEQSKQSTKDKYIISEVLKNYEFWSNNNTKIHGRANIFDGINEHEFINMIDKADFSQINKKGTSQRVKYNIFILSQLLGKEWGEEAAKKLHTTIDECRKRTSFAEYDELKSMYTQ</sequence>
<accession>A0A5J4R4N3</accession>
<dbReference type="AlphaFoldDB" id="A0A5J4R4N3"/>
<evidence type="ECO:0000313" key="1">
    <source>
        <dbReference type="EMBL" id="KAA6327991.1"/>
    </source>
</evidence>
<dbReference type="EMBL" id="SNRY01001895">
    <property type="protein sequence ID" value="KAA6327991.1"/>
    <property type="molecule type" value="Genomic_DNA"/>
</dbReference>
<organism evidence="1">
    <name type="scientific">termite gut metagenome</name>
    <dbReference type="NCBI Taxonomy" id="433724"/>
    <lineage>
        <taxon>unclassified sequences</taxon>
        <taxon>metagenomes</taxon>
        <taxon>organismal metagenomes</taxon>
    </lineage>
</organism>
<protein>
    <submittedName>
        <fullName evidence="1">Uncharacterized protein</fullName>
    </submittedName>
</protein>